<feature type="transmembrane region" description="Helical" evidence="7">
    <location>
        <begin position="269"/>
        <end position="291"/>
    </location>
</feature>
<evidence type="ECO:0000256" key="2">
    <source>
        <dbReference type="ARBA" id="ARBA00005236"/>
    </source>
</evidence>
<feature type="transmembrane region" description="Helical" evidence="7">
    <location>
        <begin position="355"/>
        <end position="378"/>
    </location>
</feature>
<gene>
    <name evidence="9" type="ORF">ACFQ3C_09750</name>
</gene>
<evidence type="ECO:0000259" key="8">
    <source>
        <dbReference type="Pfam" id="PF02687"/>
    </source>
</evidence>
<keyword evidence="10" id="KW-1185">Reference proteome</keyword>
<evidence type="ECO:0000256" key="1">
    <source>
        <dbReference type="ARBA" id="ARBA00004651"/>
    </source>
</evidence>
<feature type="transmembrane region" description="Helical" evidence="7">
    <location>
        <begin position="749"/>
        <end position="770"/>
    </location>
</feature>
<dbReference type="PANTHER" id="PTHR30489">
    <property type="entry name" value="LIPOPROTEIN-RELEASING SYSTEM TRANSMEMBRANE PROTEIN LOLE"/>
    <property type="match status" value="1"/>
</dbReference>
<feature type="transmembrane region" description="Helical" evidence="7">
    <location>
        <begin position="311"/>
        <end position="335"/>
    </location>
</feature>
<keyword evidence="6 7" id="KW-0472">Membrane</keyword>
<feature type="domain" description="ABC3 transporter permease C-terminal" evidence="8">
    <location>
        <begin position="273"/>
        <end position="387"/>
    </location>
</feature>
<dbReference type="PANTHER" id="PTHR30489:SF0">
    <property type="entry name" value="LIPOPROTEIN-RELEASING SYSTEM TRANSMEMBRANE PROTEIN LOLE"/>
    <property type="match status" value="1"/>
</dbReference>
<evidence type="ECO:0000256" key="6">
    <source>
        <dbReference type="ARBA" id="ARBA00023136"/>
    </source>
</evidence>
<evidence type="ECO:0000256" key="3">
    <source>
        <dbReference type="ARBA" id="ARBA00022475"/>
    </source>
</evidence>
<proteinExistence type="inferred from homology"/>
<keyword evidence="5 7" id="KW-1133">Transmembrane helix</keyword>
<evidence type="ECO:0000256" key="4">
    <source>
        <dbReference type="ARBA" id="ARBA00022692"/>
    </source>
</evidence>
<organism evidence="9 10">
    <name type="scientific">Seohaeicola saemankumensis</name>
    <dbReference type="NCBI Taxonomy" id="481181"/>
    <lineage>
        <taxon>Bacteria</taxon>
        <taxon>Pseudomonadati</taxon>
        <taxon>Pseudomonadota</taxon>
        <taxon>Alphaproteobacteria</taxon>
        <taxon>Rhodobacterales</taxon>
        <taxon>Roseobacteraceae</taxon>
        <taxon>Seohaeicola</taxon>
    </lineage>
</organism>
<evidence type="ECO:0000256" key="7">
    <source>
        <dbReference type="SAM" id="Phobius"/>
    </source>
</evidence>
<feature type="transmembrane region" description="Helical" evidence="7">
    <location>
        <begin position="702"/>
        <end position="729"/>
    </location>
</feature>
<evidence type="ECO:0000313" key="10">
    <source>
        <dbReference type="Proteomes" id="UP001597151"/>
    </source>
</evidence>
<dbReference type="InterPro" id="IPR051447">
    <property type="entry name" value="Lipoprotein-release_system"/>
</dbReference>
<protein>
    <submittedName>
        <fullName evidence="9">ABC transporter permease</fullName>
    </submittedName>
</protein>
<keyword evidence="4 7" id="KW-0812">Transmembrane</keyword>
<feature type="transmembrane region" description="Helical" evidence="7">
    <location>
        <begin position="434"/>
        <end position="454"/>
    </location>
</feature>
<reference evidence="10" key="1">
    <citation type="journal article" date="2019" name="Int. J. Syst. Evol. Microbiol.">
        <title>The Global Catalogue of Microorganisms (GCM) 10K type strain sequencing project: providing services to taxonomists for standard genome sequencing and annotation.</title>
        <authorList>
            <consortium name="The Broad Institute Genomics Platform"/>
            <consortium name="The Broad Institute Genome Sequencing Center for Infectious Disease"/>
            <person name="Wu L."/>
            <person name="Ma J."/>
        </authorList>
    </citation>
    <scope>NUCLEOTIDE SEQUENCE [LARGE SCALE GENOMIC DNA]</scope>
    <source>
        <strain evidence="10">CCUG 55328</strain>
    </source>
</reference>
<dbReference type="Pfam" id="PF02687">
    <property type="entry name" value="FtsX"/>
    <property type="match status" value="2"/>
</dbReference>
<feature type="transmembrane region" description="Helical" evidence="7">
    <location>
        <begin position="655"/>
        <end position="675"/>
    </location>
</feature>
<dbReference type="PROSITE" id="PS51257">
    <property type="entry name" value="PROKAR_LIPOPROTEIN"/>
    <property type="match status" value="1"/>
</dbReference>
<feature type="domain" description="ABC3 transporter permease C-terminal" evidence="8">
    <location>
        <begin position="660"/>
        <end position="774"/>
    </location>
</feature>
<comment type="similarity">
    <text evidence="2">Belongs to the ABC-4 integral membrane protein family. LolC/E subfamily.</text>
</comment>
<dbReference type="InterPro" id="IPR003838">
    <property type="entry name" value="ABC3_permease_C"/>
</dbReference>
<dbReference type="EMBL" id="JBHTKR010000004">
    <property type="protein sequence ID" value="MFD1194953.1"/>
    <property type="molecule type" value="Genomic_DNA"/>
</dbReference>
<evidence type="ECO:0000313" key="9">
    <source>
        <dbReference type="EMBL" id="MFD1194953.1"/>
    </source>
</evidence>
<name>A0ABW3TDB8_9RHOB</name>
<evidence type="ECO:0000256" key="5">
    <source>
        <dbReference type="ARBA" id="ARBA00022989"/>
    </source>
</evidence>
<accession>A0ABW3TDB8</accession>
<keyword evidence="3" id="KW-1003">Cell membrane</keyword>
<feature type="transmembrane region" description="Helical" evidence="7">
    <location>
        <begin position="12"/>
        <end position="35"/>
    </location>
</feature>
<dbReference type="Proteomes" id="UP001597151">
    <property type="component" value="Unassembled WGS sequence"/>
</dbReference>
<comment type="caution">
    <text evidence="9">The sequence shown here is derived from an EMBL/GenBank/DDBJ whole genome shotgun (WGS) entry which is preliminary data.</text>
</comment>
<sequence length="787" mass="85480">MRALDRKVLRDLRGIWAQCLAIALVLACGVMVMVLSTGTQRSLTETRDTFYERHRFADVFAGATRAPRGLLSEIAAIDGVAQVEARIVFTAMVDLEGMVEPASARVISLPALGGPALNLPLLRAGRLPDPLQPDEVALSEPFAQANGLRPGDRFRAVLNGRLRDLVVTGHLLSPEYIYTLGPAAMMPDDRHYGLIWMREPAAAAATDLDGAFNDLALSLSRGAHQAAVIAAIDRLLAPYGGTGAYGRDRQMSHVFIEGELSQLGAMARVLPPIFLIVSAFLVNMVLGRLIALERRQIGLLKAIGYPIRSIVIHYLKMTIGIGFAGTLIGWGMGWWLGHQMTALYTEYFRFPWLDYTPGAAPMVISGAAAMGAVVLGALRAVLAAVRLAPAVAMAPPAPPVYRRGWADALGHVLGLRQTTMMIVRSLTRWPGRAAVTLFGVAGSVAVLIVSFVTFDIIDLVMEDIFDRTNRQHATVILHQPVKERAELDALSLPGVLHAEGVHVAPVRIRHGQASKLVSLTAQDPGADLTRLLDPDGTRIPLPDSGVALPESLADHLGLVPGETVQIELLAPPRQPWDVTVTSVFRQSMGQDILMRRDVFFALMNETPQVNMLHLAIDPAALPALQAQVKQTPAITGFTLWEDVRSSMEETMNESLITMTIIFSVLGMLITIGVVYNAARIQLAERAHELASLRVLGFRRAEVGYVLIAEQMLLTLIAVPVGWLLGYWFAVLMTQGFSTDIISLPMVISQATYAQAALTALATAFVSVLMVRRRLDRIDIVTALKQKE</sequence>
<comment type="subcellular location">
    <subcellularLocation>
        <location evidence="1">Cell membrane</location>
        <topology evidence="1">Multi-pass membrane protein</topology>
    </subcellularLocation>
</comment>
<dbReference type="RefSeq" id="WP_380791168.1">
    <property type="nucleotide sequence ID" value="NZ_JBHTKR010000004.1"/>
</dbReference>